<name>A0AAD5UYK6_9APHY</name>
<dbReference type="AlphaFoldDB" id="A0AAD5UYK6"/>
<feature type="region of interest" description="Disordered" evidence="1">
    <location>
        <begin position="63"/>
        <end position="94"/>
    </location>
</feature>
<evidence type="ECO:0000313" key="3">
    <source>
        <dbReference type="Proteomes" id="UP001212997"/>
    </source>
</evidence>
<dbReference type="EMBL" id="JANAWD010000330">
    <property type="protein sequence ID" value="KAJ3481266.1"/>
    <property type="molecule type" value="Genomic_DNA"/>
</dbReference>
<accession>A0AAD5UYK6</accession>
<feature type="region of interest" description="Disordered" evidence="1">
    <location>
        <begin position="399"/>
        <end position="420"/>
    </location>
</feature>
<feature type="compositionally biased region" description="Polar residues" evidence="1">
    <location>
        <begin position="79"/>
        <end position="94"/>
    </location>
</feature>
<gene>
    <name evidence="2" type="ORF">NLI96_g7771</name>
</gene>
<sequence length="479" mass="52990">MTYQTLRSSIPREVASGLVECSVWQEPSHRVGLGLDGATRGDEGRSDSQKVEKVEEWVIAAQQDTAKRPNRDREYRSAIESNTGTGPNQGFGSSTVTRRLMLNGVTWLPRSETSGPIEGISNPAVDLRTVASDNPIAVHSGTLRSWPTIPRGATTPVLVEETQEEAMQDRGANGAITDSDRGTSRLHEILPPEISPDFFDGGGRLVAKLPVVSNRITHLTEHPAIPKTGAHRDDSHLDIAKVPAPDISNAEQGERPEKDLNSMAHEIRSCLIGTYQTPNLDQRGHGTRSNGFENQNKDKEIPNQEIDIPLPPPEPGGYPVQTKLEEMTPRIDMVPKIAKIYLPEIMITGDGLSLHEGVNLMPHKSGTRQVNGYRRYMDMYTFENRSQEVTFSSKERNLLDKPPWVSSRSDSSRRSHRRDFQQNCEFTRTVLVPNTMPIPPRSAEKTNAGVGSEKFAVFEEVIAVAGFEGQVGNRERSAH</sequence>
<comment type="caution">
    <text evidence="2">The sequence shown here is derived from an EMBL/GenBank/DDBJ whole genome shotgun (WGS) entry which is preliminary data.</text>
</comment>
<feature type="compositionally biased region" description="Basic and acidic residues" evidence="1">
    <location>
        <begin position="65"/>
        <end position="77"/>
    </location>
</feature>
<organism evidence="2 3">
    <name type="scientific">Meripilus lineatus</name>
    <dbReference type="NCBI Taxonomy" id="2056292"/>
    <lineage>
        <taxon>Eukaryota</taxon>
        <taxon>Fungi</taxon>
        <taxon>Dikarya</taxon>
        <taxon>Basidiomycota</taxon>
        <taxon>Agaricomycotina</taxon>
        <taxon>Agaricomycetes</taxon>
        <taxon>Polyporales</taxon>
        <taxon>Meripilaceae</taxon>
        <taxon>Meripilus</taxon>
    </lineage>
</organism>
<proteinExistence type="predicted"/>
<keyword evidence="3" id="KW-1185">Reference proteome</keyword>
<reference evidence="2" key="1">
    <citation type="submission" date="2022-07" db="EMBL/GenBank/DDBJ databases">
        <title>Genome Sequence of Physisporinus lineatus.</title>
        <authorList>
            <person name="Buettner E."/>
        </authorList>
    </citation>
    <scope>NUCLEOTIDE SEQUENCE</scope>
    <source>
        <strain evidence="2">VT162</strain>
    </source>
</reference>
<evidence type="ECO:0000256" key="1">
    <source>
        <dbReference type="SAM" id="MobiDB-lite"/>
    </source>
</evidence>
<feature type="region of interest" description="Disordered" evidence="1">
    <location>
        <begin position="276"/>
        <end position="298"/>
    </location>
</feature>
<evidence type="ECO:0000313" key="2">
    <source>
        <dbReference type="EMBL" id="KAJ3481266.1"/>
    </source>
</evidence>
<protein>
    <submittedName>
        <fullName evidence="2">Uncharacterized protein</fullName>
    </submittedName>
</protein>
<dbReference type="Proteomes" id="UP001212997">
    <property type="component" value="Unassembled WGS sequence"/>
</dbReference>